<evidence type="ECO:0000313" key="5">
    <source>
        <dbReference type="EnsemblFungi" id="PTTG_12276-t43_1-p1"/>
    </source>
</evidence>
<dbReference type="InterPro" id="IPR001841">
    <property type="entry name" value="Znf_RING"/>
</dbReference>
<dbReference type="PROSITE" id="PS50089">
    <property type="entry name" value="ZF_RING_2"/>
    <property type="match status" value="1"/>
</dbReference>
<evidence type="ECO:0000313" key="4">
    <source>
        <dbReference type="EMBL" id="OAV95063.1"/>
    </source>
</evidence>
<dbReference type="OrthoDB" id="8062037at2759"/>
<sequence length="243" mass="27553">MSPSRVIVLPTCSICRDDSADLDISATTCGHVFHTKCIREWDTLQVSQGIATKCPICNYNMRTLSWITLQKLHSLTAREIPDQPLIDLTDTARVHLQETLDVLQGQIKADMAERVTKSFAELGIEDIKLKLNRWERDAELQARLVEVAKLEKTVDELSKNNQLLKDEKAKLYQQSVEDHKTIRDSQASLNRLELQHAELAVSNAHLKAQLQETVKAFDDLKLADSVYQRSLDAASKTFDSIRK</sequence>
<dbReference type="InterPro" id="IPR052639">
    <property type="entry name" value="TRAIP_ubiq-protein_ligase"/>
</dbReference>
<dbReference type="GO" id="GO:0016567">
    <property type="term" value="P:protein ubiquitination"/>
    <property type="evidence" value="ECO:0007669"/>
    <property type="project" value="TreeGrafter"/>
</dbReference>
<keyword evidence="1" id="KW-0479">Metal-binding</keyword>
<keyword evidence="1" id="KW-0863">Zinc-finger</keyword>
<dbReference type="GO" id="GO:0031297">
    <property type="term" value="P:replication fork processing"/>
    <property type="evidence" value="ECO:0007669"/>
    <property type="project" value="TreeGrafter"/>
</dbReference>
<gene>
    <name evidence="4" type="ORF">PTTG_12276</name>
</gene>
<dbReference type="PANTHER" id="PTHR46569">
    <property type="entry name" value="E3 UBIQUITIN-PROTEIN LIGASE TRAIP"/>
    <property type="match status" value="1"/>
</dbReference>
<proteinExistence type="predicted"/>
<reference evidence="4" key="2">
    <citation type="submission" date="2016-05" db="EMBL/GenBank/DDBJ databases">
        <title>Comparative analysis highlights variable genome content of wheat rusts and divergence of the mating loci.</title>
        <authorList>
            <person name="Cuomo C.A."/>
            <person name="Bakkeren G."/>
            <person name="Szabo L."/>
            <person name="Khalil H."/>
            <person name="Joly D."/>
            <person name="Goldberg J."/>
            <person name="Young S."/>
            <person name="Zeng Q."/>
            <person name="Fellers J."/>
        </authorList>
    </citation>
    <scope>NUCLEOTIDE SEQUENCE [LARGE SCALE GENOMIC DNA]</scope>
    <source>
        <strain evidence="4">1-1 BBBD Race 1</strain>
    </source>
</reference>
<accession>A0A180GSW9</accession>
<feature type="domain" description="RING-type" evidence="3">
    <location>
        <begin position="12"/>
        <end position="58"/>
    </location>
</feature>
<name>A0A180GSW9_PUCT1</name>
<dbReference type="EMBL" id="ADAS02000033">
    <property type="protein sequence ID" value="OAV95063.1"/>
    <property type="molecule type" value="Genomic_DNA"/>
</dbReference>
<keyword evidence="1" id="KW-0862">Zinc</keyword>
<evidence type="ECO:0000259" key="3">
    <source>
        <dbReference type="PROSITE" id="PS50089"/>
    </source>
</evidence>
<dbReference type="STRING" id="630390.A0A180GSW9"/>
<keyword evidence="6" id="KW-1185">Reference proteome</keyword>
<dbReference type="PANTHER" id="PTHR46569:SF1">
    <property type="entry name" value="E3 UBIQUITIN-PROTEIN LIGASE RFWD3-RELATED"/>
    <property type="match status" value="1"/>
</dbReference>
<reference evidence="5 6" key="3">
    <citation type="journal article" date="2017" name="G3 (Bethesda)">
        <title>Comparative analysis highlights variable genome content of wheat rusts and divergence of the mating loci.</title>
        <authorList>
            <person name="Cuomo C.A."/>
            <person name="Bakkeren G."/>
            <person name="Khalil H.B."/>
            <person name="Panwar V."/>
            <person name="Joly D."/>
            <person name="Linning R."/>
            <person name="Sakthikumar S."/>
            <person name="Song X."/>
            <person name="Adiconis X."/>
            <person name="Fan L."/>
            <person name="Goldberg J.M."/>
            <person name="Levin J.Z."/>
            <person name="Young S."/>
            <person name="Zeng Q."/>
            <person name="Anikster Y."/>
            <person name="Bruce M."/>
            <person name="Wang M."/>
            <person name="Yin C."/>
            <person name="McCallum B."/>
            <person name="Szabo L.J."/>
            <person name="Hulbert S."/>
            <person name="Chen X."/>
            <person name="Fellers J.P."/>
        </authorList>
    </citation>
    <scope>NUCLEOTIDE SEQUENCE</scope>
    <source>
        <strain evidence="6">Isolate 1-1 / race 1 (BBBD)</strain>
        <strain evidence="5">isolate 1-1 / race 1 (BBBD)</strain>
    </source>
</reference>
<dbReference type="InterPro" id="IPR013083">
    <property type="entry name" value="Znf_RING/FYVE/PHD"/>
</dbReference>
<dbReference type="EnsemblFungi" id="PTTG_12276-t43_1">
    <property type="protein sequence ID" value="PTTG_12276-t43_1-p1"/>
    <property type="gene ID" value="PTTG_12276"/>
</dbReference>
<dbReference type="GO" id="GO:0008270">
    <property type="term" value="F:zinc ion binding"/>
    <property type="evidence" value="ECO:0007669"/>
    <property type="project" value="UniProtKB-KW"/>
</dbReference>
<feature type="coiled-coil region" evidence="2">
    <location>
        <begin position="140"/>
        <end position="209"/>
    </location>
</feature>
<dbReference type="SMART" id="SM00184">
    <property type="entry name" value="RING"/>
    <property type="match status" value="1"/>
</dbReference>
<dbReference type="GO" id="GO:0061630">
    <property type="term" value="F:ubiquitin protein ligase activity"/>
    <property type="evidence" value="ECO:0007669"/>
    <property type="project" value="TreeGrafter"/>
</dbReference>
<dbReference type="SUPFAM" id="SSF57850">
    <property type="entry name" value="RING/U-box"/>
    <property type="match status" value="1"/>
</dbReference>
<dbReference type="GO" id="GO:0005634">
    <property type="term" value="C:nucleus"/>
    <property type="evidence" value="ECO:0007669"/>
    <property type="project" value="TreeGrafter"/>
</dbReference>
<keyword evidence="2" id="KW-0175">Coiled coil</keyword>
<dbReference type="Gene3D" id="3.30.40.10">
    <property type="entry name" value="Zinc/RING finger domain, C3HC4 (zinc finger)"/>
    <property type="match status" value="1"/>
</dbReference>
<dbReference type="GO" id="GO:0090734">
    <property type="term" value="C:site of DNA damage"/>
    <property type="evidence" value="ECO:0007669"/>
    <property type="project" value="TreeGrafter"/>
</dbReference>
<protein>
    <submittedName>
        <fullName evidence="5">RING-type domain-containing protein</fullName>
    </submittedName>
</protein>
<evidence type="ECO:0000256" key="1">
    <source>
        <dbReference type="PROSITE-ProRule" id="PRU00175"/>
    </source>
</evidence>
<organism evidence="4">
    <name type="scientific">Puccinia triticina (isolate 1-1 / race 1 (BBBD))</name>
    <name type="common">Brown leaf rust fungus</name>
    <dbReference type="NCBI Taxonomy" id="630390"/>
    <lineage>
        <taxon>Eukaryota</taxon>
        <taxon>Fungi</taxon>
        <taxon>Dikarya</taxon>
        <taxon>Basidiomycota</taxon>
        <taxon>Pucciniomycotina</taxon>
        <taxon>Pucciniomycetes</taxon>
        <taxon>Pucciniales</taxon>
        <taxon>Pucciniaceae</taxon>
        <taxon>Puccinia</taxon>
    </lineage>
</organism>
<evidence type="ECO:0000256" key="2">
    <source>
        <dbReference type="SAM" id="Coils"/>
    </source>
</evidence>
<dbReference type="Proteomes" id="UP000005240">
    <property type="component" value="Unassembled WGS sequence"/>
</dbReference>
<evidence type="ECO:0000313" key="6">
    <source>
        <dbReference type="Proteomes" id="UP000005240"/>
    </source>
</evidence>
<dbReference type="AlphaFoldDB" id="A0A180GSW9"/>
<dbReference type="Pfam" id="PF13639">
    <property type="entry name" value="zf-RING_2"/>
    <property type="match status" value="1"/>
</dbReference>
<reference evidence="4" key="1">
    <citation type="submission" date="2009-11" db="EMBL/GenBank/DDBJ databases">
        <authorList>
            <consortium name="The Broad Institute Genome Sequencing Platform"/>
            <person name="Ward D."/>
            <person name="Feldgarden M."/>
            <person name="Earl A."/>
            <person name="Young S.K."/>
            <person name="Zeng Q."/>
            <person name="Koehrsen M."/>
            <person name="Alvarado L."/>
            <person name="Berlin A."/>
            <person name="Bochicchio J."/>
            <person name="Borenstein D."/>
            <person name="Chapman S.B."/>
            <person name="Chen Z."/>
            <person name="Engels R."/>
            <person name="Freedman E."/>
            <person name="Gellesch M."/>
            <person name="Goldberg J."/>
            <person name="Griggs A."/>
            <person name="Gujja S."/>
            <person name="Heilman E."/>
            <person name="Heiman D."/>
            <person name="Hepburn T."/>
            <person name="Howarth C."/>
            <person name="Jen D."/>
            <person name="Larson L."/>
            <person name="Lewis B."/>
            <person name="Mehta T."/>
            <person name="Park D."/>
            <person name="Pearson M."/>
            <person name="Roberts A."/>
            <person name="Saif S."/>
            <person name="Shea T."/>
            <person name="Shenoy N."/>
            <person name="Sisk P."/>
            <person name="Stolte C."/>
            <person name="Sykes S."/>
            <person name="Thomson T."/>
            <person name="Walk T."/>
            <person name="White J."/>
            <person name="Yandava C."/>
            <person name="Izard J."/>
            <person name="Baranova O.V."/>
            <person name="Blanton J.M."/>
            <person name="Tanner A.C."/>
            <person name="Dewhirst F.E."/>
            <person name="Haas B."/>
            <person name="Nusbaum C."/>
            <person name="Birren B."/>
        </authorList>
    </citation>
    <scope>NUCLEOTIDE SEQUENCE [LARGE SCALE GENOMIC DNA]</scope>
    <source>
        <strain evidence="4">1-1 BBBD Race 1</strain>
    </source>
</reference>
<reference evidence="5" key="4">
    <citation type="submission" date="2025-05" db="UniProtKB">
        <authorList>
            <consortium name="EnsemblFungi"/>
        </authorList>
    </citation>
    <scope>IDENTIFICATION</scope>
    <source>
        <strain evidence="5">isolate 1-1 / race 1 (BBBD)</strain>
    </source>
</reference>
<dbReference type="VEuPathDB" id="FungiDB:PTTG_12276"/>